<dbReference type="Gene3D" id="3.40.30.10">
    <property type="entry name" value="Glutaredoxin"/>
    <property type="match status" value="1"/>
</dbReference>
<proteinExistence type="predicted"/>
<organism evidence="2 3">
    <name type="scientific">Tectimicrobiota bacterium</name>
    <dbReference type="NCBI Taxonomy" id="2528274"/>
    <lineage>
        <taxon>Bacteria</taxon>
        <taxon>Pseudomonadati</taxon>
        <taxon>Nitrospinota/Tectimicrobiota group</taxon>
        <taxon>Candidatus Tectimicrobiota</taxon>
    </lineage>
</organism>
<sequence>MPSLGRLAREASGKGIQVLAISVGEARSQVAEFVKAEKIEAVILMDPTADAFRKYGLRGHPAVVLIDAEGRKRWVSYSFDDALKLWDEAGKDPGRFLR</sequence>
<comment type="caution">
    <text evidence="2">The sequence shown here is derived from an EMBL/GenBank/DDBJ whole genome shotgun (WGS) entry which is preliminary data.</text>
</comment>
<accession>A0A932MPZ8</accession>
<protein>
    <submittedName>
        <fullName evidence="2">TlpA family protein disulfide reductase</fullName>
    </submittedName>
</protein>
<name>A0A932MPZ8_UNCTE</name>
<dbReference type="CDD" id="cd02966">
    <property type="entry name" value="TlpA_like_family"/>
    <property type="match status" value="1"/>
</dbReference>
<feature type="domain" description="Alkyl hydroperoxide reductase subunit C/ Thiol specific antioxidant" evidence="1">
    <location>
        <begin position="1"/>
        <end position="71"/>
    </location>
</feature>
<dbReference type="EMBL" id="JACPUR010000040">
    <property type="protein sequence ID" value="MBI3129388.1"/>
    <property type="molecule type" value="Genomic_DNA"/>
</dbReference>
<dbReference type="SUPFAM" id="SSF52833">
    <property type="entry name" value="Thioredoxin-like"/>
    <property type="match status" value="1"/>
</dbReference>
<evidence type="ECO:0000259" key="1">
    <source>
        <dbReference type="Pfam" id="PF00578"/>
    </source>
</evidence>
<evidence type="ECO:0000313" key="3">
    <source>
        <dbReference type="Proteomes" id="UP000782312"/>
    </source>
</evidence>
<dbReference type="AlphaFoldDB" id="A0A932MPZ8"/>
<dbReference type="GO" id="GO:0016209">
    <property type="term" value="F:antioxidant activity"/>
    <property type="evidence" value="ECO:0007669"/>
    <property type="project" value="InterPro"/>
</dbReference>
<evidence type="ECO:0000313" key="2">
    <source>
        <dbReference type="EMBL" id="MBI3129388.1"/>
    </source>
</evidence>
<dbReference type="InterPro" id="IPR000866">
    <property type="entry name" value="AhpC/TSA"/>
</dbReference>
<reference evidence="2" key="1">
    <citation type="submission" date="2020-07" db="EMBL/GenBank/DDBJ databases">
        <title>Huge and variable diversity of episymbiotic CPR bacteria and DPANN archaea in groundwater ecosystems.</title>
        <authorList>
            <person name="He C.Y."/>
            <person name="Keren R."/>
            <person name="Whittaker M."/>
            <person name="Farag I.F."/>
            <person name="Doudna J."/>
            <person name="Cate J.H.D."/>
            <person name="Banfield J.F."/>
        </authorList>
    </citation>
    <scope>NUCLEOTIDE SEQUENCE</scope>
    <source>
        <strain evidence="2">NC_groundwater_763_Ag_S-0.2um_68_21</strain>
    </source>
</reference>
<dbReference type="GO" id="GO:0016491">
    <property type="term" value="F:oxidoreductase activity"/>
    <property type="evidence" value="ECO:0007669"/>
    <property type="project" value="InterPro"/>
</dbReference>
<dbReference type="Pfam" id="PF00578">
    <property type="entry name" value="AhpC-TSA"/>
    <property type="match status" value="1"/>
</dbReference>
<dbReference type="InterPro" id="IPR036249">
    <property type="entry name" value="Thioredoxin-like_sf"/>
</dbReference>
<dbReference type="Proteomes" id="UP000782312">
    <property type="component" value="Unassembled WGS sequence"/>
</dbReference>
<gene>
    <name evidence="2" type="ORF">HYZ11_17395</name>
</gene>